<dbReference type="EMBL" id="JAGMVJ010000007">
    <property type="protein sequence ID" value="KAH7088750.1"/>
    <property type="molecule type" value="Genomic_DNA"/>
</dbReference>
<dbReference type="PANTHER" id="PTHR40260">
    <property type="entry name" value="BLR8190 PROTEIN"/>
    <property type="match status" value="1"/>
</dbReference>
<name>A0A8K0W0H8_9PLEO</name>
<dbReference type="GO" id="GO:0016491">
    <property type="term" value="F:oxidoreductase activity"/>
    <property type="evidence" value="ECO:0007669"/>
    <property type="project" value="InterPro"/>
</dbReference>
<gene>
    <name evidence="2" type="ORF">FB567DRAFT_317449</name>
</gene>
<evidence type="ECO:0000256" key="1">
    <source>
        <dbReference type="ARBA" id="ARBA00005986"/>
    </source>
</evidence>
<dbReference type="InterPro" id="IPR011008">
    <property type="entry name" value="Dimeric_a/b-barrel"/>
</dbReference>
<sequence>MSSPSKIAAVVAYPSKHPETGEALKFNMDYYLATHMPLIERAWGPYGLKSWSINTFADPCPISGAKPPYSVQTTCIFDSLADFKNALEKGSKESGPDVDNFSNVFPAIWVGETGGNNVLGGTSEPA</sequence>
<dbReference type="OrthoDB" id="4892971at2759"/>
<dbReference type="NCBIfam" id="TIGR02118">
    <property type="entry name" value="EthD family reductase"/>
    <property type="match status" value="1"/>
</dbReference>
<keyword evidence="3" id="KW-1185">Reference proteome</keyword>
<evidence type="ECO:0008006" key="4">
    <source>
        <dbReference type="Google" id="ProtNLM"/>
    </source>
</evidence>
<accession>A0A8K0W0H8</accession>
<dbReference type="AlphaFoldDB" id="A0A8K0W0H8"/>
<comment type="caution">
    <text evidence="2">The sequence shown here is derived from an EMBL/GenBank/DDBJ whole genome shotgun (WGS) entry which is preliminary data.</text>
</comment>
<dbReference type="InterPro" id="IPR009799">
    <property type="entry name" value="EthD_dom"/>
</dbReference>
<dbReference type="PANTHER" id="PTHR40260:SF2">
    <property type="entry name" value="BLR8190 PROTEIN"/>
    <property type="match status" value="1"/>
</dbReference>
<evidence type="ECO:0000313" key="3">
    <source>
        <dbReference type="Proteomes" id="UP000813461"/>
    </source>
</evidence>
<dbReference type="Proteomes" id="UP000813461">
    <property type="component" value="Unassembled WGS sequence"/>
</dbReference>
<organism evidence="2 3">
    <name type="scientific">Paraphoma chrysanthemicola</name>
    <dbReference type="NCBI Taxonomy" id="798071"/>
    <lineage>
        <taxon>Eukaryota</taxon>
        <taxon>Fungi</taxon>
        <taxon>Dikarya</taxon>
        <taxon>Ascomycota</taxon>
        <taxon>Pezizomycotina</taxon>
        <taxon>Dothideomycetes</taxon>
        <taxon>Pleosporomycetidae</taxon>
        <taxon>Pleosporales</taxon>
        <taxon>Pleosporineae</taxon>
        <taxon>Phaeosphaeriaceae</taxon>
        <taxon>Paraphoma</taxon>
    </lineage>
</organism>
<dbReference type="Gene3D" id="3.30.70.100">
    <property type="match status" value="1"/>
</dbReference>
<evidence type="ECO:0000313" key="2">
    <source>
        <dbReference type="EMBL" id="KAH7088750.1"/>
    </source>
</evidence>
<protein>
    <recommendedName>
        <fullName evidence="4">EthD domain-containing protein</fullName>
    </recommendedName>
</protein>
<proteinExistence type="inferred from homology"/>
<reference evidence="2" key="1">
    <citation type="journal article" date="2021" name="Nat. Commun.">
        <title>Genetic determinants of endophytism in the Arabidopsis root mycobiome.</title>
        <authorList>
            <person name="Mesny F."/>
            <person name="Miyauchi S."/>
            <person name="Thiergart T."/>
            <person name="Pickel B."/>
            <person name="Atanasova L."/>
            <person name="Karlsson M."/>
            <person name="Huettel B."/>
            <person name="Barry K.W."/>
            <person name="Haridas S."/>
            <person name="Chen C."/>
            <person name="Bauer D."/>
            <person name="Andreopoulos W."/>
            <person name="Pangilinan J."/>
            <person name="LaButti K."/>
            <person name="Riley R."/>
            <person name="Lipzen A."/>
            <person name="Clum A."/>
            <person name="Drula E."/>
            <person name="Henrissat B."/>
            <person name="Kohler A."/>
            <person name="Grigoriev I.V."/>
            <person name="Martin F.M."/>
            <person name="Hacquard S."/>
        </authorList>
    </citation>
    <scope>NUCLEOTIDE SEQUENCE</scope>
    <source>
        <strain evidence="2">MPI-SDFR-AT-0120</strain>
    </source>
</reference>
<dbReference type="SUPFAM" id="SSF54909">
    <property type="entry name" value="Dimeric alpha+beta barrel"/>
    <property type="match status" value="1"/>
</dbReference>
<comment type="similarity">
    <text evidence="1">Belongs to the tpcK family.</text>
</comment>